<feature type="transmembrane region" description="Helical" evidence="1">
    <location>
        <begin position="167"/>
        <end position="186"/>
    </location>
</feature>
<dbReference type="eggNOG" id="COG2364">
    <property type="taxonomic scope" value="Bacteria"/>
</dbReference>
<protein>
    <recommendedName>
        <fullName evidence="4">Integral membrane protein</fullName>
    </recommendedName>
</protein>
<dbReference type="PANTHER" id="PTHR40078:SF1">
    <property type="entry name" value="INTEGRAL MEMBRANE PROTEIN"/>
    <property type="match status" value="1"/>
</dbReference>
<feature type="transmembrane region" description="Helical" evidence="1">
    <location>
        <begin position="123"/>
        <end position="146"/>
    </location>
</feature>
<dbReference type="EMBL" id="CP001034">
    <property type="protein sequence ID" value="ACB84021.1"/>
    <property type="molecule type" value="Genomic_DNA"/>
</dbReference>
<organism evidence="2 3">
    <name type="scientific">Natranaerobius thermophilus (strain ATCC BAA-1301 / DSM 18059 / JW/NM-WN-LF)</name>
    <dbReference type="NCBI Taxonomy" id="457570"/>
    <lineage>
        <taxon>Bacteria</taxon>
        <taxon>Bacillati</taxon>
        <taxon>Bacillota</taxon>
        <taxon>Clostridia</taxon>
        <taxon>Natranaerobiales</taxon>
        <taxon>Natranaerobiaceae</taxon>
        <taxon>Natranaerobius</taxon>
    </lineage>
</organism>
<dbReference type="PANTHER" id="PTHR40078">
    <property type="entry name" value="INTEGRAL MEMBRANE PROTEIN-RELATED"/>
    <property type="match status" value="1"/>
</dbReference>
<dbReference type="Proteomes" id="UP000001683">
    <property type="component" value="Chromosome"/>
</dbReference>
<dbReference type="HOGENOM" id="CLU_083843_0_1_9"/>
<dbReference type="Pfam" id="PF19700">
    <property type="entry name" value="DUF6198"/>
    <property type="match status" value="1"/>
</dbReference>
<reference evidence="2 3" key="2">
    <citation type="journal article" date="2011" name="J. Bacteriol.">
        <title>Complete genome sequence of the anaerobic, halophilic alkalithermophile Natranaerobius thermophilus JW/NM-WN-LF.</title>
        <authorList>
            <person name="Zhao B."/>
            <person name="Mesbah N.M."/>
            <person name="Dalin E."/>
            <person name="Goodwin L."/>
            <person name="Nolan M."/>
            <person name="Pitluck S."/>
            <person name="Chertkov O."/>
            <person name="Brettin T.S."/>
            <person name="Han J."/>
            <person name="Larimer F.W."/>
            <person name="Land M.L."/>
            <person name="Hauser L."/>
            <person name="Kyrpides N."/>
            <person name="Wiegel J."/>
        </authorList>
    </citation>
    <scope>NUCLEOTIDE SEQUENCE [LARGE SCALE GENOMIC DNA]</scope>
    <source>
        <strain evidence="3">ATCC BAA-1301 / DSM 18059 / JW/NM-WN-LF</strain>
    </source>
</reference>
<sequence>MICMKTEKISGCQNIIKDPAFKKLLKKMPMLFLGFVLFAIGILLTLYADLGMGPWDVFHKGVSHHIPLTLGQVMQVTGVMLLVISYFLGEKPGLGSIFNMYFIGLFVDIIDGFGIFFTPENLLLQFIMLILGIQAIGWATYCYLRVQLGAGPRDGLMVGIVKHTNKPVWLIRGIIETTVLIIGYFLGGPVGIGTVIIALTIGFSVQLAFKIGGYNAKKVRHQNLVELLNELRRRKSSSSSSSEKTSYGG</sequence>
<dbReference type="KEGG" id="nth:Nther_0425"/>
<dbReference type="InterPro" id="IPR038750">
    <property type="entry name" value="YczE/YyaS-like"/>
</dbReference>
<dbReference type="AlphaFoldDB" id="B2A5S8"/>
<feature type="transmembrane region" description="Helical" evidence="1">
    <location>
        <begin position="30"/>
        <end position="48"/>
    </location>
</feature>
<feature type="transmembrane region" description="Helical" evidence="1">
    <location>
        <begin position="100"/>
        <end position="117"/>
    </location>
</feature>
<proteinExistence type="predicted"/>
<evidence type="ECO:0000256" key="1">
    <source>
        <dbReference type="SAM" id="Phobius"/>
    </source>
</evidence>
<reference evidence="2 3" key="1">
    <citation type="submission" date="2008-04" db="EMBL/GenBank/DDBJ databases">
        <title>Complete sequence of chromosome of Natranaerobius thermophilus JW/NM-WN-LF.</title>
        <authorList>
            <consortium name="US DOE Joint Genome Institute"/>
            <person name="Copeland A."/>
            <person name="Lucas S."/>
            <person name="Lapidus A."/>
            <person name="Glavina del Rio T."/>
            <person name="Dalin E."/>
            <person name="Tice H."/>
            <person name="Bruce D."/>
            <person name="Goodwin L."/>
            <person name="Pitluck S."/>
            <person name="Chertkov O."/>
            <person name="Brettin T."/>
            <person name="Detter J.C."/>
            <person name="Han C."/>
            <person name="Kuske C.R."/>
            <person name="Schmutz J."/>
            <person name="Larimer F."/>
            <person name="Land M."/>
            <person name="Hauser L."/>
            <person name="Kyrpides N."/>
            <person name="Lykidis A."/>
            <person name="Mesbah N.M."/>
            <person name="Wiegel J."/>
        </authorList>
    </citation>
    <scope>NUCLEOTIDE SEQUENCE [LARGE SCALE GENOMIC DNA]</scope>
    <source>
        <strain evidence="3">ATCC BAA-1301 / DSM 18059 / JW/NM-WN-LF</strain>
    </source>
</reference>
<gene>
    <name evidence="2" type="ordered locus">Nther_0425</name>
</gene>
<feature type="transmembrane region" description="Helical" evidence="1">
    <location>
        <begin position="68"/>
        <end position="88"/>
    </location>
</feature>
<dbReference type="STRING" id="457570.Nther_0425"/>
<keyword evidence="1" id="KW-0472">Membrane</keyword>
<evidence type="ECO:0008006" key="4">
    <source>
        <dbReference type="Google" id="ProtNLM"/>
    </source>
</evidence>
<accession>B2A5S8</accession>
<feature type="transmembrane region" description="Helical" evidence="1">
    <location>
        <begin position="192"/>
        <end position="212"/>
    </location>
</feature>
<dbReference type="FunCoup" id="B2A5S8">
    <property type="interactions" value="105"/>
</dbReference>
<keyword evidence="1" id="KW-1133">Transmembrane helix</keyword>
<dbReference type="InParanoid" id="B2A5S8"/>
<keyword evidence="1" id="KW-0812">Transmembrane</keyword>
<keyword evidence="3" id="KW-1185">Reference proteome</keyword>
<evidence type="ECO:0000313" key="2">
    <source>
        <dbReference type="EMBL" id="ACB84021.1"/>
    </source>
</evidence>
<name>B2A5S8_NATTJ</name>
<evidence type="ECO:0000313" key="3">
    <source>
        <dbReference type="Proteomes" id="UP000001683"/>
    </source>
</evidence>